<feature type="region of interest" description="Disordered" evidence="1">
    <location>
        <begin position="51"/>
        <end position="77"/>
    </location>
</feature>
<proteinExistence type="predicted"/>
<reference evidence="3 4" key="1">
    <citation type="submission" date="2019-06" db="EMBL/GenBank/DDBJ databases">
        <title>Sequencing the genomes of 1000 actinobacteria strains.</title>
        <authorList>
            <person name="Klenk H.-P."/>
        </authorList>
    </citation>
    <scope>NUCLEOTIDE SEQUENCE [LARGE SCALE GENOMIC DNA]</scope>
    <source>
        <strain evidence="3 4">DSM 44819</strain>
    </source>
</reference>
<evidence type="ECO:0000313" key="2">
    <source>
        <dbReference type="EMBL" id="GIM85953.1"/>
    </source>
</evidence>
<evidence type="ECO:0000313" key="5">
    <source>
        <dbReference type="Proteomes" id="UP000677457"/>
    </source>
</evidence>
<gene>
    <name evidence="3" type="ORF">FB564_3162</name>
    <name evidence="2" type="ORF">Sar04_26890</name>
</gene>
<sequence>MGSTPTTAPSRDLLERLGINLPPSVDVTECTYDTDAMCGDSSLKMILHLKAHPPSGQAPNGNQHVPTPPPADAPITV</sequence>
<organism evidence="3 4">
    <name type="scientific">Salinispora arenicola</name>
    <dbReference type="NCBI Taxonomy" id="168697"/>
    <lineage>
        <taxon>Bacteria</taxon>
        <taxon>Bacillati</taxon>
        <taxon>Actinomycetota</taxon>
        <taxon>Actinomycetes</taxon>
        <taxon>Micromonosporales</taxon>
        <taxon>Micromonosporaceae</taxon>
        <taxon>Salinispora</taxon>
    </lineage>
</organism>
<dbReference type="Proteomes" id="UP000315983">
    <property type="component" value="Unassembled WGS sequence"/>
</dbReference>
<evidence type="ECO:0000313" key="3">
    <source>
        <dbReference type="EMBL" id="TQL37990.1"/>
    </source>
</evidence>
<dbReference type="AlphaFoldDB" id="A0A542XQ97"/>
<feature type="compositionally biased region" description="Pro residues" evidence="1">
    <location>
        <begin position="66"/>
        <end position="77"/>
    </location>
</feature>
<name>A0A542XQ97_SALAC</name>
<comment type="caution">
    <text evidence="3">The sequence shown here is derived from an EMBL/GenBank/DDBJ whole genome shotgun (WGS) entry which is preliminary data.</text>
</comment>
<accession>A0A542XQ97</accession>
<reference evidence="2 5" key="2">
    <citation type="submission" date="2021-03" db="EMBL/GenBank/DDBJ databases">
        <title>Whole genome shotgun sequence of Salinispora arenicola NBRC 105043.</title>
        <authorList>
            <person name="Komaki H."/>
            <person name="Tamura T."/>
        </authorList>
    </citation>
    <scope>NUCLEOTIDE SEQUENCE [LARGE SCALE GENOMIC DNA]</scope>
    <source>
        <strain evidence="2 5">NBRC 105043</strain>
    </source>
</reference>
<dbReference type="Proteomes" id="UP000677457">
    <property type="component" value="Unassembled WGS sequence"/>
</dbReference>
<evidence type="ECO:0000313" key="4">
    <source>
        <dbReference type="Proteomes" id="UP000315983"/>
    </source>
</evidence>
<dbReference type="EMBL" id="BOQM01000017">
    <property type="protein sequence ID" value="GIM85953.1"/>
    <property type="molecule type" value="Genomic_DNA"/>
</dbReference>
<evidence type="ECO:0000256" key="1">
    <source>
        <dbReference type="SAM" id="MobiDB-lite"/>
    </source>
</evidence>
<keyword evidence="5" id="KW-1185">Reference proteome</keyword>
<protein>
    <submittedName>
        <fullName evidence="3">Uncharacterized protein</fullName>
    </submittedName>
</protein>
<dbReference type="EMBL" id="VFOL01000001">
    <property type="protein sequence ID" value="TQL37990.1"/>
    <property type="molecule type" value="Genomic_DNA"/>
</dbReference>